<dbReference type="RefSeq" id="WP_014454101.1">
    <property type="nucleotide sequence ID" value="NC_017096.1"/>
</dbReference>
<dbReference type="InterPro" id="IPR010095">
    <property type="entry name" value="Cas12f1-like_TNB"/>
</dbReference>
<dbReference type="OrthoDB" id="9600at2"/>
<dbReference type="InterPro" id="IPR018693">
    <property type="entry name" value="DUF2192"/>
</dbReference>
<reference evidence="3 4" key="1">
    <citation type="submission" date="2011-01" db="EMBL/GenBank/DDBJ databases">
        <title>Whole genome sequence of Caldisericum exile AZM16c01.</title>
        <authorList>
            <person name="Narita-Yamada S."/>
            <person name="Kawakoshi A."/>
            <person name="Nakamura S."/>
            <person name="Sasagawa M."/>
            <person name="Fukada J."/>
            <person name="Sekine M."/>
            <person name="Kato Y."/>
            <person name="Fukai R."/>
            <person name="Sasaki K."/>
            <person name="Hanamaki A."/>
            <person name="Narita H."/>
            <person name="Konno Y."/>
            <person name="Mori K."/>
            <person name="Yamazaki S."/>
            <person name="Suzuki K."/>
            <person name="Fujita N."/>
        </authorList>
    </citation>
    <scope>NUCLEOTIDE SEQUENCE [LARGE SCALE GENOMIC DNA]</scope>
    <source>
        <strain evidence="4">DSM 21853 / NBRC 104410 / AZM16c01</strain>
    </source>
</reference>
<keyword evidence="1" id="KW-0238">DNA-binding</keyword>
<keyword evidence="2" id="KW-0175">Coiled coil</keyword>
<sequence>MITLQCELEVSKTDKELLLKLMRKFSSCMRYAYNRLIEGKVRKDLKKELQPIFNINSRYVDDAIMKAQSVINLCIETEKNPTKVIFGGRKLFNQLKSKHLTGKRYKELKREWKEKRLLLYSRGDKTKSGNLNTRLIKENEEWYLRINTDNRQWIKAKIIRKVKRGTDKWIDFIWRLTEAELTNNYFPYSVEIKQKNGKLYANISYEEIIPEVKYTKENGIVGLDINASPIHIALANVSKDGNLISYKSISLHELIGKTKNQREYLLWQIAHEVINYAKENEKAIAIERLESISKGYRGDGNAKLRKRFEHWSYKSLLNKIKILGQRNGMQVIEVNPAYTSIIGAYKYCPQYLIDKDIAGAYVIGRRGLGYKDDIPENYLKLLSNKEYLEYSIAKLEEKKEELKELLKNEKNIYKRKPIKQEVSKINKDIKLLKLNIQNLNSNPKTQKQVNQRKEPVRDEYFKYSYKLWRVVKAALGIPILGKSFVRDFSPLKTLLTDWDRIPRRLVPVLGAGTMVSQIPPVGYMANLNWRTTNKPTKSVSFIHF</sequence>
<name>A0A7U6GFZ9_CALEA</name>
<evidence type="ECO:0000313" key="3">
    <source>
        <dbReference type="EMBL" id="BAL81707.1"/>
    </source>
</evidence>
<organism evidence="3 4">
    <name type="scientific">Caldisericum exile (strain DSM 21853 / NBRC 104410 / AZM16c01)</name>
    <dbReference type="NCBI Taxonomy" id="511051"/>
    <lineage>
        <taxon>Bacteria</taxon>
        <taxon>Pseudomonadati</taxon>
        <taxon>Caldisericota/Cryosericota group</taxon>
        <taxon>Caldisericota</taxon>
        <taxon>Caldisericia</taxon>
        <taxon>Caldisericales</taxon>
        <taxon>Caldisericaceae</taxon>
        <taxon>Caldisericum</taxon>
    </lineage>
</organism>
<dbReference type="NCBIfam" id="TIGR01765">
    <property type="entry name" value="tspaseT_teng_N"/>
    <property type="match status" value="1"/>
</dbReference>
<protein>
    <submittedName>
        <fullName evidence="3">Transposase for insertion sequence element</fullName>
    </submittedName>
</protein>
<gene>
    <name evidence="3" type="ordered locus">CSE_15810</name>
</gene>
<dbReference type="EMBL" id="AP012051">
    <property type="protein sequence ID" value="BAL81707.1"/>
    <property type="molecule type" value="Genomic_DNA"/>
</dbReference>
<evidence type="ECO:0000313" key="4">
    <source>
        <dbReference type="Proteomes" id="UP000004793"/>
    </source>
</evidence>
<accession>A0A7U6GFZ9</accession>
<dbReference type="AlphaFoldDB" id="A0A7U6GFZ9"/>
<feature type="coiled-coil region" evidence="2">
    <location>
        <begin position="385"/>
        <end position="442"/>
    </location>
</feature>
<proteinExistence type="predicted"/>
<dbReference type="Pfam" id="PF09958">
    <property type="entry name" value="DUF2192"/>
    <property type="match status" value="1"/>
</dbReference>
<dbReference type="GO" id="GO:0003677">
    <property type="term" value="F:DNA binding"/>
    <property type="evidence" value="ECO:0007669"/>
    <property type="project" value="UniProtKB-KW"/>
</dbReference>
<dbReference type="Proteomes" id="UP000004793">
    <property type="component" value="Chromosome"/>
</dbReference>
<dbReference type="InterPro" id="IPR010094">
    <property type="entry name" value="Transposase_put_N"/>
</dbReference>
<dbReference type="KEGG" id="cex:CSE_15810"/>
<keyword evidence="4" id="KW-1185">Reference proteome</keyword>
<dbReference type="NCBIfam" id="TIGR01766">
    <property type="entry name" value="IS200/IS605 family accessory protein TnpB-like domain"/>
    <property type="match status" value="1"/>
</dbReference>
<evidence type="ECO:0000256" key="2">
    <source>
        <dbReference type="SAM" id="Coils"/>
    </source>
</evidence>
<evidence type="ECO:0000256" key="1">
    <source>
        <dbReference type="ARBA" id="ARBA00023125"/>
    </source>
</evidence>